<dbReference type="Proteomes" id="UP001229244">
    <property type="component" value="Unassembled WGS sequence"/>
</dbReference>
<accession>A0AAE3VNL4</accession>
<dbReference type="RefSeq" id="WP_306885180.1">
    <property type="nucleotide sequence ID" value="NZ_JAUSUL010000002.1"/>
</dbReference>
<keyword evidence="1" id="KW-0812">Transmembrane</keyword>
<comment type="caution">
    <text evidence="2">The sequence shown here is derived from an EMBL/GenBank/DDBJ whole genome shotgun (WGS) entry which is preliminary data.</text>
</comment>
<keyword evidence="1" id="KW-1133">Transmembrane helix</keyword>
<keyword evidence="1" id="KW-0472">Membrane</keyword>
<dbReference type="AlphaFoldDB" id="A0AAE3VNL4"/>
<reference evidence="2" key="1">
    <citation type="submission" date="2023-07" db="EMBL/GenBank/DDBJ databases">
        <title>Genomic Encyclopedia of Type Strains, Phase IV (KMG-IV): sequencing the most valuable type-strain genomes for metagenomic binning, comparative biology and taxonomic classification.</title>
        <authorList>
            <person name="Goeker M."/>
        </authorList>
    </citation>
    <scope>NUCLEOTIDE SEQUENCE</scope>
    <source>
        <strain evidence="2">DSM 21202</strain>
    </source>
</reference>
<feature type="transmembrane region" description="Helical" evidence="1">
    <location>
        <begin position="21"/>
        <end position="42"/>
    </location>
</feature>
<feature type="transmembrane region" description="Helical" evidence="1">
    <location>
        <begin position="48"/>
        <end position="68"/>
    </location>
</feature>
<dbReference type="EMBL" id="JAUSUL010000002">
    <property type="protein sequence ID" value="MDQ0315347.1"/>
    <property type="molecule type" value="Genomic_DNA"/>
</dbReference>
<name>A0AAE3VNL4_9HYPH</name>
<sequence>MTNPETPPPPPKASESRWPRVLARGPLELIAMALIAIGVVMMCQPFSIAVFGSSFGFVLAGTVGFMIVSHFPE</sequence>
<gene>
    <name evidence="2" type="ORF">J2S73_001804</name>
</gene>
<keyword evidence="3" id="KW-1185">Reference proteome</keyword>
<evidence type="ECO:0000313" key="2">
    <source>
        <dbReference type="EMBL" id="MDQ0315347.1"/>
    </source>
</evidence>
<proteinExistence type="predicted"/>
<organism evidence="2 3">
    <name type="scientific">Amorphus orientalis</name>
    <dbReference type="NCBI Taxonomy" id="649198"/>
    <lineage>
        <taxon>Bacteria</taxon>
        <taxon>Pseudomonadati</taxon>
        <taxon>Pseudomonadota</taxon>
        <taxon>Alphaproteobacteria</taxon>
        <taxon>Hyphomicrobiales</taxon>
        <taxon>Amorphaceae</taxon>
        <taxon>Amorphus</taxon>
    </lineage>
</organism>
<evidence type="ECO:0000313" key="3">
    <source>
        <dbReference type="Proteomes" id="UP001229244"/>
    </source>
</evidence>
<evidence type="ECO:0000256" key="1">
    <source>
        <dbReference type="SAM" id="Phobius"/>
    </source>
</evidence>
<protein>
    <submittedName>
        <fullName evidence="2">Membrane protein</fullName>
    </submittedName>
</protein>